<feature type="domain" description="N-acetyltransferase" evidence="1">
    <location>
        <begin position="79"/>
        <end position="227"/>
    </location>
</feature>
<dbReference type="AlphaFoldDB" id="A0AAJ0D9G3"/>
<dbReference type="Pfam" id="PF13673">
    <property type="entry name" value="Acetyltransf_10"/>
    <property type="match status" value="1"/>
</dbReference>
<comment type="caution">
    <text evidence="2">The sequence shown here is derived from an EMBL/GenBank/DDBJ whole genome shotgun (WGS) entry which is preliminary data.</text>
</comment>
<dbReference type="PANTHER" id="PTHR42791:SF1">
    <property type="entry name" value="N-ACETYLTRANSFERASE DOMAIN-CONTAINING PROTEIN"/>
    <property type="match status" value="1"/>
</dbReference>
<reference evidence="2" key="1">
    <citation type="submission" date="2023-04" db="EMBL/GenBank/DDBJ databases">
        <title>Black Yeasts Isolated from many extreme environments.</title>
        <authorList>
            <person name="Coleine C."/>
            <person name="Stajich J.E."/>
            <person name="Selbmann L."/>
        </authorList>
    </citation>
    <scope>NUCLEOTIDE SEQUENCE</scope>
    <source>
        <strain evidence="2">CCFEE 5312</strain>
    </source>
</reference>
<dbReference type="GO" id="GO:0016747">
    <property type="term" value="F:acyltransferase activity, transferring groups other than amino-acyl groups"/>
    <property type="evidence" value="ECO:0007669"/>
    <property type="project" value="InterPro"/>
</dbReference>
<evidence type="ECO:0000259" key="1">
    <source>
        <dbReference type="PROSITE" id="PS51186"/>
    </source>
</evidence>
<protein>
    <recommendedName>
        <fullName evidence="1">N-acetyltransferase domain-containing protein</fullName>
    </recommendedName>
</protein>
<accession>A0AAJ0D9G3</accession>
<dbReference type="PROSITE" id="PS51186">
    <property type="entry name" value="GNAT"/>
    <property type="match status" value="1"/>
</dbReference>
<dbReference type="EMBL" id="JAWDJX010000155">
    <property type="protein sequence ID" value="KAK3045765.1"/>
    <property type="molecule type" value="Genomic_DNA"/>
</dbReference>
<dbReference type="InterPro" id="IPR052523">
    <property type="entry name" value="Trichothecene_AcTrans"/>
</dbReference>
<dbReference type="Proteomes" id="UP001271007">
    <property type="component" value="Unassembled WGS sequence"/>
</dbReference>
<gene>
    <name evidence="2" type="ORF">LTR09_012686</name>
</gene>
<keyword evidence="3" id="KW-1185">Reference proteome</keyword>
<name>A0AAJ0D9G3_9PEZI</name>
<dbReference type="SUPFAM" id="SSF55729">
    <property type="entry name" value="Acyl-CoA N-acyltransferases (Nat)"/>
    <property type="match status" value="1"/>
</dbReference>
<sequence length="276" mass="31455">MASFRLTHNSEDELLARILYNAFCSAWEVNWWQDLVSPLRKIASTPSPDEDLEPKESSRLEFYLAIIRFVRNIGGLVAAAIPPDSDQPAAVICWLPPNVRPTLSSLFWSGWLRAWSRFGVRGLYHFWQYEDSLSRLYARSLSPLGYRQCEGAFVQIIATDPAHAGNGYSAALLQWQIEQHKESLPHKPVFLDAAADYSQRVYERLGFAEIGREPLHINVDEDGFRATGDPSHKEKQNWEGRHIQRVLMLDLPSDPSSADRPPLKEWGLRVGMVQLL</sequence>
<dbReference type="InterPro" id="IPR000182">
    <property type="entry name" value="GNAT_dom"/>
</dbReference>
<proteinExistence type="predicted"/>
<evidence type="ECO:0000313" key="2">
    <source>
        <dbReference type="EMBL" id="KAK3045765.1"/>
    </source>
</evidence>
<dbReference type="InterPro" id="IPR016181">
    <property type="entry name" value="Acyl_CoA_acyltransferase"/>
</dbReference>
<dbReference type="Gene3D" id="3.40.630.30">
    <property type="match status" value="1"/>
</dbReference>
<evidence type="ECO:0000313" key="3">
    <source>
        <dbReference type="Proteomes" id="UP001271007"/>
    </source>
</evidence>
<organism evidence="2 3">
    <name type="scientific">Extremus antarcticus</name>
    <dbReference type="NCBI Taxonomy" id="702011"/>
    <lineage>
        <taxon>Eukaryota</taxon>
        <taxon>Fungi</taxon>
        <taxon>Dikarya</taxon>
        <taxon>Ascomycota</taxon>
        <taxon>Pezizomycotina</taxon>
        <taxon>Dothideomycetes</taxon>
        <taxon>Dothideomycetidae</taxon>
        <taxon>Mycosphaerellales</taxon>
        <taxon>Extremaceae</taxon>
        <taxon>Extremus</taxon>
    </lineage>
</organism>
<dbReference type="PANTHER" id="PTHR42791">
    <property type="entry name" value="GNAT FAMILY ACETYLTRANSFERASE"/>
    <property type="match status" value="1"/>
</dbReference>